<keyword evidence="3 10" id="KW-0132">Cell division</keyword>
<dbReference type="GO" id="GO:0009252">
    <property type="term" value="P:peptidoglycan biosynthetic process"/>
    <property type="evidence" value="ECO:0007669"/>
    <property type="project" value="UniProtKB-UniRule"/>
</dbReference>
<feature type="binding site" evidence="10">
    <location>
        <begin position="113"/>
        <end position="119"/>
    </location>
    <ligand>
        <name>ATP</name>
        <dbReference type="ChEBI" id="CHEBI:30616"/>
    </ligand>
</feature>
<dbReference type="Gene3D" id="3.90.190.20">
    <property type="entry name" value="Mur ligase, C-terminal domain"/>
    <property type="match status" value="1"/>
</dbReference>
<dbReference type="EMBL" id="CP001085">
    <property type="protein sequence ID" value="ADD79911.1"/>
    <property type="molecule type" value="Genomic_DNA"/>
</dbReference>
<keyword evidence="1 10" id="KW-0963">Cytoplasm</keyword>
<dbReference type="HAMAP" id="MF_02019">
    <property type="entry name" value="MurF"/>
    <property type="match status" value="1"/>
</dbReference>
<evidence type="ECO:0000256" key="4">
    <source>
        <dbReference type="ARBA" id="ARBA00022741"/>
    </source>
</evidence>
<evidence type="ECO:0000256" key="1">
    <source>
        <dbReference type="ARBA" id="ARBA00022490"/>
    </source>
</evidence>
<dbReference type="AlphaFoldDB" id="D4G8R5"/>
<gene>
    <name evidence="10" type="primary">murF</name>
    <name evidence="15" type="ordered locus">RIEPE_0485</name>
</gene>
<dbReference type="InterPro" id="IPR036615">
    <property type="entry name" value="Mur_ligase_C_dom_sf"/>
</dbReference>
<dbReference type="InterPro" id="IPR000713">
    <property type="entry name" value="Mur_ligase_N"/>
</dbReference>
<dbReference type="SUPFAM" id="SSF63418">
    <property type="entry name" value="MurE/MurF N-terminal domain"/>
    <property type="match status" value="1"/>
</dbReference>
<keyword evidence="9 10" id="KW-0961">Cell wall biogenesis/degradation</keyword>
<evidence type="ECO:0000256" key="10">
    <source>
        <dbReference type="HAMAP-Rule" id="MF_02019"/>
    </source>
</evidence>
<dbReference type="EC" id="6.3.2.10" evidence="10 11"/>
<dbReference type="SUPFAM" id="SSF53623">
    <property type="entry name" value="MurD-like peptide ligases, catalytic domain"/>
    <property type="match status" value="1"/>
</dbReference>
<evidence type="ECO:0000256" key="8">
    <source>
        <dbReference type="ARBA" id="ARBA00023306"/>
    </source>
</evidence>
<evidence type="ECO:0000259" key="13">
    <source>
        <dbReference type="Pfam" id="PF02875"/>
    </source>
</evidence>
<dbReference type="Gene3D" id="3.40.1190.10">
    <property type="entry name" value="Mur-like, catalytic domain"/>
    <property type="match status" value="1"/>
</dbReference>
<dbReference type="InterPro" id="IPR005863">
    <property type="entry name" value="UDP-N-AcMur_synth"/>
</dbReference>
<reference evidence="15" key="1">
    <citation type="submission" date="2008-05" db="EMBL/GenBank/DDBJ databases">
        <title>Genome sequence of Riesia pediculicola USDA.</title>
        <authorList>
            <person name="Kirkness E.F."/>
        </authorList>
    </citation>
    <scope>NUCLEOTIDE SEQUENCE [LARGE SCALE GENOMIC DNA]</scope>
    <source>
        <strain evidence="15">USDA</strain>
    </source>
</reference>
<evidence type="ECO:0000256" key="2">
    <source>
        <dbReference type="ARBA" id="ARBA00022598"/>
    </source>
</evidence>
<dbReference type="GO" id="GO:0051301">
    <property type="term" value="P:cell division"/>
    <property type="evidence" value="ECO:0007669"/>
    <property type="project" value="UniProtKB-KW"/>
</dbReference>
<dbReference type="PANTHER" id="PTHR43024">
    <property type="entry name" value="UDP-N-ACETYLMURAMOYL-TRIPEPTIDE--D-ALANYL-D-ALANINE LIGASE"/>
    <property type="match status" value="1"/>
</dbReference>
<dbReference type="STRING" id="515618.RIEPE_0485"/>
<evidence type="ECO:0000313" key="15">
    <source>
        <dbReference type="EMBL" id="ADD79911.1"/>
    </source>
</evidence>
<dbReference type="GO" id="GO:0008360">
    <property type="term" value="P:regulation of cell shape"/>
    <property type="evidence" value="ECO:0007669"/>
    <property type="project" value="UniProtKB-KW"/>
</dbReference>
<comment type="pathway">
    <text evidence="10 11">Cell wall biogenesis; peptidoglycan biosynthesis.</text>
</comment>
<evidence type="ECO:0000256" key="5">
    <source>
        <dbReference type="ARBA" id="ARBA00022840"/>
    </source>
</evidence>
<feature type="domain" description="Mur ligase central" evidence="14">
    <location>
        <begin position="111"/>
        <end position="300"/>
    </location>
</feature>
<feature type="domain" description="Mur ligase N-terminal catalytic" evidence="12">
    <location>
        <begin position="30"/>
        <end position="90"/>
    </location>
</feature>
<dbReference type="SUPFAM" id="SSF53244">
    <property type="entry name" value="MurD-like peptide ligases, peptide-binding domain"/>
    <property type="match status" value="1"/>
</dbReference>
<keyword evidence="7 10" id="KW-0573">Peptidoglycan synthesis</keyword>
<organism evidence="15 16">
    <name type="scientific">Riesia pediculicola (strain USDA)</name>
    <dbReference type="NCBI Taxonomy" id="515618"/>
    <lineage>
        <taxon>Bacteria</taxon>
        <taxon>Pseudomonadati</taxon>
        <taxon>Pseudomonadota</taxon>
        <taxon>Gammaproteobacteria</taxon>
        <taxon>Enterobacterales</taxon>
        <taxon>Enterobacteriaceae</taxon>
        <taxon>Candidatus Riesia</taxon>
    </lineage>
</organism>
<dbReference type="HOGENOM" id="CLU_031507_4_0_6"/>
<dbReference type="GO" id="GO:0071555">
    <property type="term" value="P:cell wall organization"/>
    <property type="evidence" value="ECO:0007669"/>
    <property type="project" value="UniProtKB-KW"/>
</dbReference>
<dbReference type="UniPathway" id="UPA00219"/>
<dbReference type="Pfam" id="PF01225">
    <property type="entry name" value="Mur_ligase"/>
    <property type="match status" value="1"/>
</dbReference>
<comment type="function">
    <text evidence="10 11">Involved in cell wall formation. Catalyzes the final step in the synthesis of UDP-N-acetylmuramoyl-pentapeptide, the precursor of murein.</text>
</comment>
<dbReference type="NCBIfam" id="TIGR01143">
    <property type="entry name" value="murF"/>
    <property type="match status" value="1"/>
</dbReference>
<dbReference type="GO" id="GO:0047480">
    <property type="term" value="F:UDP-N-acetylmuramoyl-tripeptide-D-alanyl-D-alanine ligase activity"/>
    <property type="evidence" value="ECO:0007669"/>
    <property type="project" value="UniProtKB-UniRule"/>
</dbReference>
<dbReference type="RefSeq" id="WP_013087887.1">
    <property type="nucleotide sequence ID" value="NC_014109.1"/>
</dbReference>
<dbReference type="InterPro" id="IPR035911">
    <property type="entry name" value="MurE/MurF_N"/>
</dbReference>
<evidence type="ECO:0000256" key="9">
    <source>
        <dbReference type="ARBA" id="ARBA00023316"/>
    </source>
</evidence>
<evidence type="ECO:0000259" key="14">
    <source>
        <dbReference type="Pfam" id="PF08245"/>
    </source>
</evidence>
<dbReference type="Pfam" id="PF08245">
    <property type="entry name" value="Mur_ligase_M"/>
    <property type="match status" value="1"/>
</dbReference>
<dbReference type="Proteomes" id="UP000001700">
    <property type="component" value="Chromosome"/>
</dbReference>
<evidence type="ECO:0000256" key="11">
    <source>
        <dbReference type="RuleBase" id="RU004136"/>
    </source>
</evidence>
<dbReference type="GO" id="GO:0005524">
    <property type="term" value="F:ATP binding"/>
    <property type="evidence" value="ECO:0007669"/>
    <property type="project" value="UniProtKB-UniRule"/>
</dbReference>
<dbReference type="OrthoDB" id="9801978at2"/>
<dbReference type="GO" id="GO:0005737">
    <property type="term" value="C:cytoplasm"/>
    <property type="evidence" value="ECO:0007669"/>
    <property type="project" value="UniProtKB-SubCell"/>
</dbReference>
<dbReference type="KEGG" id="rip:RIEPE_0485"/>
<evidence type="ECO:0000313" key="16">
    <source>
        <dbReference type="Proteomes" id="UP000001700"/>
    </source>
</evidence>
<dbReference type="Pfam" id="PF02875">
    <property type="entry name" value="Mur_ligase_C"/>
    <property type="match status" value="1"/>
</dbReference>
<keyword evidence="2 10" id="KW-0436">Ligase</keyword>
<keyword evidence="5 10" id="KW-0067">ATP-binding</keyword>
<dbReference type="Gene3D" id="3.40.1390.10">
    <property type="entry name" value="MurE/MurF, N-terminal domain"/>
    <property type="match status" value="1"/>
</dbReference>
<sequence length="460" mass="52019">MFQTDLKKIASIVSGNLQKISCFHASKLIIQKISTNSRNFRSCSLFIAIKGKNFDGHHFAKQSVKNGSLAILSEKILSIDHPQIIVENTIHAIERLASWIRKKSLAKFIAITGSSGKTSVKEMTHTILSQVGSTISTKKNNNNSLGVLLTLLRVNEFHQYVVIEIGASQLGEIKFSSKIVNPDVVLINNLFASHLKGFGSFSNLSRAKSEIFFGLSKFNTAVINLDNHDIKHWKHKIRNLSKVWFFSLKKKKKSHFYSNTISEKNFFMKFDIHTPFGIARVSSHLAGLHNISNSIASAALSISVGAKIDQIEKGLKNFHPIDGRMYPVYISSEKIILDDTYNSNFGSMKSAIDVLSKMPGYRVLVVGDMLELGQYSSFYHKKISRIIQNKNLNTIISFGKYSLFISQSFQNGMHFHSKKKLTKKLIYLISIHEKISILIKGSRKMRMEEVIEDIRRRKFS</sequence>
<dbReference type="PANTHER" id="PTHR43024:SF1">
    <property type="entry name" value="UDP-N-ACETYLMURAMOYL-TRIPEPTIDE--D-ALANYL-D-ALANINE LIGASE"/>
    <property type="match status" value="1"/>
</dbReference>
<keyword evidence="4 10" id="KW-0547">Nucleotide-binding</keyword>
<dbReference type="InterPro" id="IPR013221">
    <property type="entry name" value="Mur_ligase_cen"/>
</dbReference>
<evidence type="ECO:0000256" key="3">
    <source>
        <dbReference type="ARBA" id="ARBA00022618"/>
    </source>
</evidence>
<protein>
    <recommendedName>
        <fullName evidence="10 11">UDP-N-acetylmuramoyl-tripeptide--D-alanyl-D-alanine ligase</fullName>
        <ecNumber evidence="10 11">6.3.2.10</ecNumber>
    </recommendedName>
    <alternativeName>
        <fullName evidence="10">D-alanyl-D-alanine-adding enzyme</fullName>
    </alternativeName>
</protein>
<comment type="subcellular location">
    <subcellularLocation>
        <location evidence="10 11">Cytoplasm</location>
    </subcellularLocation>
</comment>
<evidence type="ECO:0000259" key="12">
    <source>
        <dbReference type="Pfam" id="PF01225"/>
    </source>
</evidence>
<comment type="similarity">
    <text evidence="10">Belongs to the MurCDEF family. MurF subfamily.</text>
</comment>
<dbReference type="InterPro" id="IPR004101">
    <property type="entry name" value="Mur_ligase_C"/>
</dbReference>
<dbReference type="GO" id="GO:0008766">
    <property type="term" value="F:UDP-N-acetylmuramoylalanyl-D-glutamyl-2,6-diaminopimelate-D-alanyl-D-alanine ligase activity"/>
    <property type="evidence" value="ECO:0007669"/>
    <property type="project" value="RHEA"/>
</dbReference>
<keyword evidence="6 10" id="KW-0133">Cell shape</keyword>
<accession>D4G8R5</accession>
<name>D4G8R5_RIEPU</name>
<dbReference type="eggNOG" id="COG0770">
    <property type="taxonomic scope" value="Bacteria"/>
</dbReference>
<evidence type="ECO:0000256" key="6">
    <source>
        <dbReference type="ARBA" id="ARBA00022960"/>
    </source>
</evidence>
<evidence type="ECO:0000256" key="7">
    <source>
        <dbReference type="ARBA" id="ARBA00022984"/>
    </source>
</evidence>
<keyword evidence="16" id="KW-1185">Reference proteome</keyword>
<keyword evidence="8 10" id="KW-0131">Cell cycle</keyword>
<dbReference type="InterPro" id="IPR051046">
    <property type="entry name" value="MurCDEF_CellWall_CoF430Synth"/>
</dbReference>
<comment type="catalytic activity">
    <reaction evidence="10 11">
        <text>D-alanyl-D-alanine + UDP-N-acetyl-alpha-D-muramoyl-L-alanyl-gamma-D-glutamyl-meso-2,6-diaminopimelate + ATP = UDP-N-acetyl-alpha-D-muramoyl-L-alanyl-gamma-D-glutamyl-meso-2,6-diaminopimeloyl-D-alanyl-D-alanine + ADP + phosphate + H(+)</text>
        <dbReference type="Rhea" id="RHEA:28374"/>
        <dbReference type="ChEBI" id="CHEBI:15378"/>
        <dbReference type="ChEBI" id="CHEBI:30616"/>
        <dbReference type="ChEBI" id="CHEBI:43474"/>
        <dbReference type="ChEBI" id="CHEBI:57822"/>
        <dbReference type="ChEBI" id="CHEBI:61386"/>
        <dbReference type="ChEBI" id="CHEBI:83905"/>
        <dbReference type="ChEBI" id="CHEBI:456216"/>
        <dbReference type="EC" id="6.3.2.10"/>
    </reaction>
</comment>
<dbReference type="InterPro" id="IPR036565">
    <property type="entry name" value="Mur-like_cat_sf"/>
</dbReference>
<proteinExistence type="inferred from homology"/>
<feature type="domain" description="Mur ligase C-terminal" evidence="13">
    <location>
        <begin position="323"/>
        <end position="443"/>
    </location>
</feature>